<dbReference type="Proteomes" id="UP001241110">
    <property type="component" value="Unassembled WGS sequence"/>
</dbReference>
<accession>A0AAE3U507</accession>
<dbReference type="RefSeq" id="WP_313976826.1">
    <property type="nucleotide sequence ID" value="NZ_JASJOS010000003.1"/>
</dbReference>
<proteinExistence type="predicted"/>
<evidence type="ECO:0000313" key="1">
    <source>
        <dbReference type="EMBL" id="MDJ1480254.1"/>
    </source>
</evidence>
<dbReference type="AlphaFoldDB" id="A0AAE3U507"/>
<organism evidence="1 2">
    <name type="scientific">Xanthocytophaga flava</name>
    <dbReference type="NCBI Taxonomy" id="3048013"/>
    <lineage>
        <taxon>Bacteria</taxon>
        <taxon>Pseudomonadati</taxon>
        <taxon>Bacteroidota</taxon>
        <taxon>Cytophagia</taxon>
        <taxon>Cytophagales</taxon>
        <taxon>Rhodocytophagaceae</taxon>
        <taxon>Xanthocytophaga</taxon>
    </lineage>
</organism>
<dbReference type="EMBL" id="JASJOS010000003">
    <property type="protein sequence ID" value="MDJ1480254.1"/>
    <property type="molecule type" value="Genomic_DNA"/>
</dbReference>
<evidence type="ECO:0000313" key="2">
    <source>
        <dbReference type="Proteomes" id="UP001241110"/>
    </source>
</evidence>
<protein>
    <submittedName>
        <fullName evidence="1">Uncharacterized protein</fullName>
    </submittedName>
</protein>
<gene>
    <name evidence="1" type="ORF">QNI16_07145</name>
</gene>
<sequence length="65" mass="7294">MAQKLITIQINVITYEDDSTVPQQEIIAHPELEAALNEGYKIVEIVDATPENAESAIIMFHLDKK</sequence>
<reference evidence="1" key="1">
    <citation type="submission" date="2023-05" db="EMBL/GenBank/DDBJ databases">
        <authorList>
            <person name="Zhang X."/>
        </authorList>
    </citation>
    <scope>NUCLEOTIDE SEQUENCE</scope>
    <source>
        <strain evidence="1">YF14B1</strain>
    </source>
</reference>
<comment type="caution">
    <text evidence="1">The sequence shown here is derived from an EMBL/GenBank/DDBJ whole genome shotgun (WGS) entry which is preliminary data.</text>
</comment>
<name>A0AAE3U507_9BACT</name>